<keyword evidence="6 8" id="KW-0067">ATP-binding</keyword>
<evidence type="ECO:0000313" key="14">
    <source>
        <dbReference type="Proteomes" id="UP001597260"/>
    </source>
</evidence>
<evidence type="ECO:0000256" key="8">
    <source>
        <dbReference type="HAMAP-Rule" id="MF_00420"/>
    </source>
</evidence>
<evidence type="ECO:0000256" key="5">
    <source>
        <dbReference type="ARBA" id="ARBA00022755"/>
    </source>
</evidence>
<feature type="domain" description="PurM-like C-terminal" evidence="11">
    <location>
        <begin position="648"/>
        <end position="786"/>
    </location>
</feature>
<comment type="subunit">
    <text evidence="8">Monomer. Part of the FGAM synthase complex composed of 1 PurL, 1 PurQ and 2 PurS subunits.</text>
</comment>
<comment type="function">
    <text evidence="8">Part of the phosphoribosylformylglycinamidine synthase complex involved in the purines biosynthetic pathway. Catalyzes the ATP-dependent conversion of formylglycinamide ribonucleotide (FGAR) and glutamine to yield formylglycinamidine ribonucleotide (FGAM) and glutamate. The FGAM synthase complex is composed of three subunits. PurQ produces an ammonia molecule by converting glutamine to glutamate. PurL transfers the ammonia molecule to FGAR to form FGAM in an ATP-dependent manner. PurS interacts with PurQ and PurL and is thought to assist in the transfer of the ammonia molecule from PurQ to PurL.</text>
</comment>
<evidence type="ECO:0000256" key="9">
    <source>
        <dbReference type="SAM" id="MobiDB-lite"/>
    </source>
</evidence>
<dbReference type="NCBIfam" id="TIGR01736">
    <property type="entry name" value="FGAM_synth_II"/>
    <property type="match status" value="1"/>
</dbReference>
<feature type="region of interest" description="Disordered" evidence="9">
    <location>
        <begin position="1"/>
        <end position="38"/>
    </location>
</feature>
<feature type="binding site" evidence="8">
    <location>
        <begin position="153"/>
        <end position="156"/>
    </location>
    <ligand>
        <name>substrate</name>
    </ligand>
</feature>
<feature type="active site" description="Proton acceptor" evidence="8">
    <location>
        <position position="154"/>
    </location>
</feature>
<feature type="binding site" evidence="8">
    <location>
        <position position="603"/>
    </location>
    <ligand>
        <name>ATP</name>
        <dbReference type="ChEBI" id="CHEBI:30616"/>
    </ligand>
</feature>
<dbReference type="NCBIfam" id="NF002290">
    <property type="entry name" value="PRK01213.1"/>
    <property type="match status" value="1"/>
</dbReference>
<dbReference type="EC" id="6.3.5.3" evidence="8"/>
<evidence type="ECO:0000259" key="10">
    <source>
        <dbReference type="Pfam" id="PF00586"/>
    </source>
</evidence>
<protein>
    <recommendedName>
        <fullName evidence="8">Phosphoribosylformylglycinamidine synthase subunit PurL</fullName>
        <shortName evidence="8">FGAM synthase</shortName>
        <ecNumber evidence="8">6.3.5.3</ecNumber>
    </recommendedName>
    <alternativeName>
        <fullName evidence="8">Formylglycinamide ribonucleotide amidotransferase subunit II</fullName>
        <shortName evidence="8">FGAR amidotransferase II</shortName>
        <shortName evidence="8">FGAR-AT II</shortName>
    </alternativeName>
    <alternativeName>
        <fullName evidence="8">Glutamine amidotransferase PurL</fullName>
    </alternativeName>
    <alternativeName>
        <fullName evidence="8">Phosphoribosylformylglycinamidine synthase subunit II</fullName>
    </alternativeName>
</protein>
<dbReference type="Gene3D" id="3.90.650.10">
    <property type="entry name" value="PurM-like C-terminal domain"/>
    <property type="match status" value="2"/>
</dbReference>
<proteinExistence type="inferred from homology"/>
<dbReference type="EMBL" id="JBHTMP010000017">
    <property type="protein sequence ID" value="MFD1322120.1"/>
    <property type="molecule type" value="Genomic_DNA"/>
</dbReference>
<comment type="similarity">
    <text evidence="8">Belongs to the FGAMS family.</text>
</comment>
<evidence type="ECO:0000256" key="6">
    <source>
        <dbReference type="ARBA" id="ARBA00022840"/>
    </source>
</evidence>
<keyword evidence="14" id="KW-1185">Reference proteome</keyword>
<dbReference type="Pfam" id="PF00586">
    <property type="entry name" value="AIRS"/>
    <property type="match status" value="2"/>
</dbReference>
<dbReference type="Pfam" id="PF18072">
    <property type="entry name" value="FGAR-AT_linker"/>
    <property type="match status" value="1"/>
</dbReference>
<evidence type="ECO:0000259" key="11">
    <source>
        <dbReference type="Pfam" id="PF02769"/>
    </source>
</evidence>
<feature type="domain" description="PurM-like N-terminal" evidence="10">
    <location>
        <begin position="509"/>
        <end position="627"/>
    </location>
</feature>
<feature type="domain" description="Phosphoribosylformylglycinamidine synthase linker" evidence="12">
    <location>
        <begin position="66"/>
        <end position="109"/>
    </location>
</feature>
<comment type="subcellular location">
    <subcellularLocation>
        <location evidence="8">Cytoplasm</location>
    </subcellularLocation>
</comment>
<feature type="binding site" evidence="8">
    <location>
        <begin position="372"/>
        <end position="374"/>
    </location>
    <ligand>
        <name>substrate</name>
    </ligand>
</feature>
<feature type="region of interest" description="Disordered" evidence="9">
    <location>
        <begin position="838"/>
        <end position="862"/>
    </location>
</feature>
<feature type="domain" description="PurM-like C-terminal" evidence="11">
    <location>
        <begin position="261"/>
        <end position="410"/>
    </location>
</feature>
<feature type="domain" description="PurM-like N-terminal" evidence="10">
    <location>
        <begin position="133"/>
        <end position="247"/>
    </location>
</feature>
<organism evidence="13 14">
    <name type="scientific">Micromonospora sonneratiae</name>
    <dbReference type="NCBI Taxonomy" id="1184706"/>
    <lineage>
        <taxon>Bacteria</taxon>
        <taxon>Bacillati</taxon>
        <taxon>Actinomycetota</taxon>
        <taxon>Actinomycetes</taxon>
        <taxon>Micromonosporales</taxon>
        <taxon>Micromonosporaceae</taxon>
        <taxon>Micromonospora</taxon>
    </lineage>
</organism>
<comment type="caution">
    <text evidence="13">The sequence shown here is derived from an EMBL/GenBank/DDBJ whole genome shotgun (WGS) entry which is preliminary data.</text>
</comment>
<dbReference type="InterPro" id="IPR036921">
    <property type="entry name" value="PurM-like_N_sf"/>
</dbReference>
<feature type="binding site" evidence="8">
    <location>
        <position position="108"/>
    </location>
    <ligand>
        <name>ATP</name>
        <dbReference type="ChEBI" id="CHEBI:30616"/>
    </ligand>
</feature>
<feature type="binding site" evidence="8">
    <location>
        <position position="150"/>
    </location>
    <ligand>
        <name>ATP</name>
        <dbReference type="ChEBI" id="CHEBI:30616"/>
    </ligand>
</feature>
<evidence type="ECO:0000256" key="3">
    <source>
        <dbReference type="ARBA" id="ARBA00022723"/>
    </source>
</evidence>
<evidence type="ECO:0000256" key="2">
    <source>
        <dbReference type="ARBA" id="ARBA00022598"/>
    </source>
</evidence>
<dbReference type="GO" id="GO:0004642">
    <property type="term" value="F:phosphoribosylformylglycinamidine synthase activity"/>
    <property type="evidence" value="ECO:0007669"/>
    <property type="project" value="UniProtKB-EC"/>
</dbReference>
<dbReference type="Gene3D" id="3.30.1330.10">
    <property type="entry name" value="PurM-like, N-terminal domain"/>
    <property type="match status" value="2"/>
</dbReference>
<name>A0ABW3YDG9_9ACTN</name>
<keyword evidence="4 8" id="KW-0547">Nucleotide-binding</keyword>
<comment type="catalytic activity">
    <reaction evidence="8">
        <text>N(2)-formyl-N(1)-(5-phospho-beta-D-ribosyl)glycinamide + L-glutamine + ATP + H2O = 2-formamido-N(1)-(5-O-phospho-beta-D-ribosyl)acetamidine + L-glutamate + ADP + phosphate + H(+)</text>
        <dbReference type="Rhea" id="RHEA:17129"/>
        <dbReference type="ChEBI" id="CHEBI:15377"/>
        <dbReference type="ChEBI" id="CHEBI:15378"/>
        <dbReference type="ChEBI" id="CHEBI:29985"/>
        <dbReference type="ChEBI" id="CHEBI:30616"/>
        <dbReference type="ChEBI" id="CHEBI:43474"/>
        <dbReference type="ChEBI" id="CHEBI:58359"/>
        <dbReference type="ChEBI" id="CHEBI:147286"/>
        <dbReference type="ChEBI" id="CHEBI:147287"/>
        <dbReference type="ChEBI" id="CHEBI:456216"/>
        <dbReference type="EC" id="6.3.5.3"/>
    </reaction>
</comment>
<dbReference type="RefSeq" id="WP_377570681.1">
    <property type="nucleotide sequence ID" value="NZ_JBHTMP010000017.1"/>
</dbReference>
<dbReference type="InterPro" id="IPR041609">
    <property type="entry name" value="PurL_linker"/>
</dbReference>
<keyword evidence="7 8" id="KW-0460">Magnesium</keyword>
<comment type="pathway">
    <text evidence="8">Purine metabolism; IMP biosynthesis via de novo pathway; 5-amino-1-(5-phospho-D-ribosyl)imidazole from N(2)-formyl-N(1)-(5-phospho-D-ribosyl)glycinamide: step 1/2.</text>
</comment>
<feature type="binding site" evidence="8">
    <location>
        <position position="176"/>
    </location>
    <ligand>
        <name>Mg(2+)</name>
        <dbReference type="ChEBI" id="CHEBI:18420"/>
        <label>2</label>
    </ligand>
</feature>
<dbReference type="CDD" id="cd02203">
    <property type="entry name" value="PurL_repeat1"/>
    <property type="match status" value="1"/>
</dbReference>
<feature type="binding site" evidence="8">
    <location>
        <position position="606"/>
    </location>
    <ligand>
        <name>substrate</name>
    </ligand>
</feature>
<feature type="binding site" evidence="8">
    <location>
        <position position="604"/>
    </location>
    <ligand>
        <name>Mg(2+)</name>
        <dbReference type="ChEBI" id="CHEBI:18420"/>
        <label>1</label>
    </ligand>
</feature>
<evidence type="ECO:0000259" key="12">
    <source>
        <dbReference type="Pfam" id="PF18072"/>
    </source>
</evidence>
<evidence type="ECO:0000256" key="7">
    <source>
        <dbReference type="ARBA" id="ARBA00022842"/>
    </source>
</evidence>
<dbReference type="PANTHER" id="PTHR43555:SF1">
    <property type="entry name" value="PHOSPHORIBOSYLFORMYLGLYCINAMIDINE SYNTHASE SUBUNIT PURL"/>
    <property type="match status" value="1"/>
</dbReference>
<feature type="binding site" evidence="8">
    <location>
        <position position="152"/>
    </location>
    <ligand>
        <name>Mg(2+)</name>
        <dbReference type="ChEBI" id="CHEBI:18420"/>
        <label>1</label>
    </ligand>
</feature>
<feature type="binding site" evidence="8">
    <location>
        <position position="300"/>
    </location>
    <ligand>
        <name>substrate</name>
    </ligand>
</feature>
<dbReference type="InterPro" id="IPR010074">
    <property type="entry name" value="PRibForGlyAmidine_synth_PurL"/>
</dbReference>
<keyword evidence="3 8" id="KW-0479">Metal-binding</keyword>
<evidence type="ECO:0000313" key="13">
    <source>
        <dbReference type="EMBL" id="MFD1322120.1"/>
    </source>
</evidence>
<dbReference type="SUPFAM" id="SSF56042">
    <property type="entry name" value="PurM C-terminal domain-like"/>
    <property type="match status" value="2"/>
</dbReference>
<dbReference type="Pfam" id="PF02769">
    <property type="entry name" value="AIRS_C"/>
    <property type="match status" value="2"/>
</dbReference>
<sequence>MTTQSDIGASEAAEVTVPTGGPVPTPRIPVPTGEAAPVANPVDAAAGDLADGPDTVQRAVGTPDELQPYPELGLRDDEYERIRQILDRRPTQAELAMYSIMWSEHCSYKSSKVHLRQFGEKAPPSDRLLAGIGENAGVVQISDELAVTFKVESHNHPSFVEPYQGAATGVGGIVRDILAMGARPVAVMDPLRFGAADHPDTARVLPGVVAGVGGYGNCLGLPNIGGEVVFDPCYQGNPLVNALCLGVLPVDRLQNKAAAGAGNVVVLMGAKTGRDGIGGVSVLASATFEEASEQRRPSVQVGDPFTEKLLIEACLELYDAQLVVGIQDLGGAGLTCALTETAAAAGTGMRVWLERVPLREPSMEPHEILASESQERMLLVVEPEKLEAVLKTAEKWGVLATAIGEVTPAQADGQPGRLLVTWRGHTVVDVPPGSLVDDGPVYARPMREPADLILLQADRAETLPRPATPDALRETVLRMIASPNLCDKSWVTEQYDRYVLGNTILAQPEDSGVIRIDEETGLGVALSVDGNGRYARLDPYNGAKLALAESYRNVAVSGAKPIAVTNCLNFGSPEDPGVMWQFAEAVRGLADGCAELGIPVTGGNVSFYNQTGAAAIHPTPVVGVLGVLDNVAERVPMGFAPTTGAERDLIFLLGETHVELSGSEWAWVTHQHLGGVPPKVDLGRERVLADTIAEAARVGHLRSAHDLSDGGLAQALVESTLRYGVGAQIALPEEFSNGSMPFVYLFSETTGRALVTVPHGREKAFTALCAERGLPWSLIGVTDAGSGQLEIRDQFAVSLDELRTAFTSTMPNLFGGTVTGSVPEVEVAEVEVAEAAESADVVESSLPAGSAEAGTADDAADA</sequence>
<keyword evidence="2 8" id="KW-0436">Ligase</keyword>
<gene>
    <name evidence="8 13" type="primary">purL</name>
    <name evidence="13" type="ORF">ACFQ4H_13550</name>
</gene>
<dbReference type="InterPro" id="IPR016188">
    <property type="entry name" value="PurM-like_N"/>
</dbReference>
<keyword evidence="5 8" id="KW-0658">Purine biosynthesis</keyword>
<dbReference type="CDD" id="cd02204">
    <property type="entry name" value="PurL_repeat2"/>
    <property type="match status" value="1"/>
</dbReference>
<feature type="binding site" evidence="8">
    <location>
        <position position="566"/>
    </location>
    <ligand>
        <name>ATP</name>
        <dbReference type="ChEBI" id="CHEBI:30616"/>
    </ligand>
</feature>
<feature type="active site" evidence="8">
    <location>
        <position position="105"/>
    </location>
</feature>
<dbReference type="SUPFAM" id="SSF55326">
    <property type="entry name" value="PurM N-terminal domain-like"/>
    <property type="match status" value="2"/>
</dbReference>
<feature type="binding site" evidence="8">
    <location>
        <position position="328"/>
    </location>
    <ligand>
        <name>Mg(2+)</name>
        <dbReference type="ChEBI" id="CHEBI:18420"/>
        <label>2</label>
    </ligand>
</feature>
<reference evidence="14" key="1">
    <citation type="journal article" date="2019" name="Int. J. Syst. Evol. Microbiol.">
        <title>The Global Catalogue of Microorganisms (GCM) 10K type strain sequencing project: providing services to taxonomists for standard genome sequencing and annotation.</title>
        <authorList>
            <consortium name="The Broad Institute Genomics Platform"/>
            <consortium name="The Broad Institute Genome Sequencing Center for Infectious Disease"/>
            <person name="Wu L."/>
            <person name="Ma J."/>
        </authorList>
    </citation>
    <scope>NUCLEOTIDE SEQUENCE [LARGE SCALE GENOMIC DNA]</scope>
    <source>
        <strain evidence="14">JCM 31037</strain>
    </source>
</reference>
<accession>A0ABW3YDG9</accession>
<keyword evidence="1 8" id="KW-0963">Cytoplasm</keyword>
<dbReference type="InterPro" id="IPR036676">
    <property type="entry name" value="PurM-like_C_sf"/>
</dbReference>
<dbReference type="InterPro" id="IPR010918">
    <property type="entry name" value="PurM-like_C_dom"/>
</dbReference>
<dbReference type="HAMAP" id="MF_00420">
    <property type="entry name" value="PurL_2"/>
    <property type="match status" value="1"/>
</dbReference>
<evidence type="ECO:0000256" key="1">
    <source>
        <dbReference type="ARBA" id="ARBA00022490"/>
    </source>
</evidence>
<dbReference type="Proteomes" id="UP001597260">
    <property type="component" value="Unassembled WGS sequence"/>
</dbReference>
<feature type="binding site" evidence="8">
    <location>
        <position position="175"/>
    </location>
    <ligand>
        <name>substrate</name>
    </ligand>
</feature>
<comment type="caution">
    <text evidence="8">Lacks conserved residue(s) required for the propagation of feature annotation.</text>
</comment>
<dbReference type="PANTHER" id="PTHR43555">
    <property type="entry name" value="PHOSPHORIBOSYLFORMYLGLYCINAMIDINE SYNTHASE SUBUNIT PURL"/>
    <property type="match status" value="1"/>
</dbReference>
<evidence type="ECO:0000256" key="4">
    <source>
        <dbReference type="ARBA" id="ARBA00022741"/>
    </source>
</evidence>